<dbReference type="GO" id="GO:0003954">
    <property type="term" value="F:NADH dehydrogenase activity"/>
    <property type="evidence" value="ECO:0007669"/>
    <property type="project" value="TreeGrafter"/>
</dbReference>
<dbReference type="EMBL" id="FOOX01000003">
    <property type="protein sequence ID" value="SFG29642.1"/>
    <property type="molecule type" value="Genomic_DNA"/>
</dbReference>
<keyword evidence="15" id="KW-1185">Reference proteome</keyword>
<dbReference type="STRING" id="341036.SAMN05660649_01313"/>
<dbReference type="Pfam" id="PF10588">
    <property type="entry name" value="NADH-G_4Fe-4S_3"/>
    <property type="match status" value="1"/>
</dbReference>
<dbReference type="Gene3D" id="3.30.70.20">
    <property type="match status" value="1"/>
</dbReference>
<dbReference type="GO" id="GO:0016020">
    <property type="term" value="C:membrane"/>
    <property type="evidence" value="ECO:0007669"/>
    <property type="project" value="InterPro"/>
</dbReference>
<dbReference type="Pfam" id="PF04879">
    <property type="entry name" value="Molybdop_Fe4S4"/>
    <property type="match status" value="1"/>
</dbReference>
<dbReference type="CDD" id="cd00207">
    <property type="entry name" value="fer2"/>
    <property type="match status" value="1"/>
</dbReference>
<evidence type="ECO:0000259" key="10">
    <source>
        <dbReference type="PROSITE" id="PS51085"/>
    </source>
</evidence>
<dbReference type="InterPro" id="IPR027467">
    <property type="entry name" value="MopterinOxRdtase_cofactor_BS"/>
</dbReference>
<sequence>MEMVKLSIDGRAIEVPAGTTVLNAAEQAGIHIPRLCYEPDLSPFGACRLCVVEIQGMRNLPASCVTTVTPGMVVQTHSPAVVEARRTILELLIANHPQDCLTCEKMGNCKLAQYCYEYGVKQSTMQGERHNYAVDDSNPFIVRDPNKCILCGKCIRACAEITGKNNLDFAYRGFDTKATTFYDVPFVESDCVFCGNCVSVCPTGALTEKQMQGKVRYWESRKVRTTCPFCGTGCSFDLCVKDDKVVGVVSSPEGAVNGRALCIKGRFGWDFIYNDRRLTTPLIKREGKFEPASWDEALDLIADRLGEIKAKYGPDSFASLSSARCTNEENYLLQKFTRVVMGTNNVDHCART</sequence>
<keyword evidence="3" id="KW-0001">2Fe-2S</keyword>
<feature type="domain" description="4Fe-4S Mo/W bis-MGD-type" evidence="12">
    <location>
        <begin position="220"/>
        <end position="276"/>
    </location>
</feature>
<dbReference type="FunFam" id="3.10.20.740:FF:000005">
    <property type="entry name" value="NADH:ubiquinone oxidoreductase subunit"/>
    <property type="match status" value="1"/>
</dbReference>
<dbReference type="Gene3D" id="3.40.50.740">
    <property type="match status" value="1"/>
</dbReference>
<dbReference type="Pfam" id="PF22117">
    <property type="entry name" value="Fer4_Nqo3"/>
    <property type="match status" value="1"/>
</dbReference>
<dbReference type="PANTHER" id="PTHR43105">
    <property type="entry name" value="RESPIRATORY NITRATE REDUCTASE"/>
    <property type="match status" value="1"/>
</dbReference>
<dbReference type="PROSITE" id="PS51085">
    <property type="entry name" value="2FE2S_FER_2"/>
    <property type="match status" value="1"/>
</dbReference>
<dbReference type="GO" id="GO:0051539">
    <property type="term" value="F:4 iron, 4 sulfur cluster binding"/>
    <property type="evidence" value="ECO:0007669"/>
    <property type="project" value="UniProtKB-KW"/>
</dbReference>
<name>A0A1I2QMH0_9FIRM</name>
<reference evidence="15" key="1">
    <citation type="submission" date="2016-10" db="EMBL/GenBank/DDBJ databases">
        <authorList>
            <person name="Varghese N."/>
            <person name="Submissions S."/>
        </authorList>
    </citation>
    <scope>NUCLEOTIDE SEQUENCE [LARGE SCALE GENOMIC DNA]</scope>
    <source>
        <strain evidence="15">DSM 17038</strain>
    </source>
</reference>
<evidence type="ECO:0000259" key="13">
    <source>
        <dbReference type="PROSITE" id="PS51839"/>
    </source>
</evidence>
<evidence type="ECO:0000256" key="2">
    <source>
        <dbReference type="ARBA" id="ARBA00022485"/>
    </source>
</evidence>
<evidence type="ECO:0000313" key="15">
    <source>
        <dbReference type="Proteomes" id="UP000199337"/>
    </source>
</evidence>
<feature type="domain" description="4Fe-4S ferredoxin-type" evidence="11">
    <location>
        <begin position="183"/>
        <end position="211"/>
    </location>
</feature>
<comment type="cofactor">
    <cofactor evidence="1">
        <name>[4Fe-4S] cluster</name>
        <dbReference type="ChEBI" id="CHEBI:49883"/>
    </cofactor>
</comment>
<evidence type="ECO:0000256" key="6">
    <source>
        <dbReference type="ARBA" id="ARBA00023002"/>
    </source>
</evidence>
<dbReference type="SMART" id="SM00926">
    <property type="entry name" value="Molybdop_Fe4S4"/>
    <property type="match status" value="1"/>
</dbReference>
<keyword evidence="7" id="KW-0408">Iron</keyword>
<dbReference type="Gene3D" id="2.20.25.90">
    <property type="entry name" value="ADC-like domains"/>
    <property type="match status" value="1"/>
</dbReference>
<evidence type="ECO:0000256" key="8">
    <source>
        <dbReference type="ARBA" id="ARBA00023014"/>
    </source>
</evidence>
<dbReference type="PROSITE" id="PS51669">
    <property type="entry name" value="4FE4S_MOW_BIS_MGD"/>
    <property type="match status" value="1"/>
</dbReference>
<dbReference type="InterPro" id="IPR036010">
    <property type="entry name" value="2Fe-2S_ferredoxin-like_sf"/>
</dbReference>
<dbReference type="GO" id="GO:0008137">
    <property type="term" value="F:NADH dehydrogenase (ubiquinone) activity"/>
    <property type="evidence" value="ECO:0007669"/>
    <property type="project" value="InterPro"/>
</dbReference>
<protein>
    <submittedName>
        <fullName evidence="14">4Fe-4S dicluster domain-containing protein</fullName>
    </submittedName>
</protein>
<dbReference type="InterPro" id="IPR000283">
    <property type="entry name" value="NADH_UbQ_OxRdtase_75kDa_su_CS"/>
</dbReference>
<dbReference type="InterPro" id="IPR006656">
    <property type="entry name" value="Mopterin_OxRdtase"/>
</dbReference>
<dbReference type="AlphaFoldDB" id="A0A1I2QMH0"/>
<organism evidence="14 15">
    <name type="scientific">Desulfotruncus arcticus DSM 17038</name>
    <dbReference type="NCBI Taxonomy" id="1121424"/>
    <lineage>
        <taxon>Bacteria</taxon>
        <taxon>Bacillati</taxon>
        <taxon>Bacillota</taxon>
        <taxon>Clostridia</taxon>
        <taxon>Eubacteriales</taxon>
        <taxon>Desulfallaceae</taxon>
        <taxon>Desulfotruncus</taxon>
    </lineage>
</organism>
<dbReference type="PROSITE" id="PS00198">
    <property type="entry name" value="4FE4S_FER_1"/>
    <property type="match status" value="1"/>
</dbReference>
<evidence type="ECO:0000256" key="1">
    <source>
        <dbReference type="ARBA" id="ARBA00001966"/>
    </source>
</evidence>
<evidence type="ECO:0000259" key="12">
    <source>
        <dbReference type="PROSITE" id="PS51669"/>
    </source>
</evidence>
<dbReference type="PROSITE" id="PS51379">
    <property type="entry name" value="4FE4S_FER_2"/>
    <property type="match status" value="2"/>
</dbReference>
<dbReference type="Proteomes" id="UP000199337">
    <property type="component" value="Unassembled WGS sequence"/>
</dbReference>
<dbReference type="InterPro" id="IPR017900">
    <property type="entry name" value="4Fe4S_Fe_S_CS"/>
</dbReference>
<dbReference type="FunFam" id="2.20.25.90:FF:000001">
    <property type="entry name" value="Formate dehydrogenase subunit alpha"/>
    <property type="match status" value="1"/>
</dbReference>
<evidence type="ECO:0000259" key="11">
    <source>
        <dbReference type="PROSITE" id="PS51379"/>
    </source>
</evidence>
<dbReference type="PROSITE" id="PS00551">
    <property type="entry name" value="MOLYBDOPTERIN_PROK_1"/>
    <property type="match status" value="1"/>
</dbReference>
<evidence type="ECO:0000256" key="7">
    <source>
        <dbReference type="ARBA" id="ARBA00023004"/>
    </source>
</evidence>
<dbReference type="InterPro" id="IPR006963">
    <property type="entry name" value="Mopterin_OxRdtase_4Fe-4S_dom"/>
</dbReference>
<feature type="domain" description="4Fe-4S His(Cys)3-ligated-type" evidence="13">
    <location>
        <begin position="80"/>
        <end position="119"/>
    </location>
</feature>
<evidence type="ECO:0000256" key="3">
    <source>
        <dbReference type="ARBA" id="ARBA00022714"/>
    </source>
</evidence>
<comment type="cofactor">
    <cofactor evidence="9">
        <name>[2Fe-2S] cluster</name>
        <dbReference type="ChEBI" id="CHEBI:190135"/>
    </cofactor>
</comment>
<feature type="domain" description="4Fe-4S ferredoxin-type" evidence="11">
    <location>
        <begin position="139"/>
        <end position="158"/>
    </location>
</feature>
<dbReference type="PROSITE" id="PS51839">
    <property type="entry name" value="4FE4S_HC3"/>
    <property type="match status" value="1"/>
</dbReference>
<dbReference type="Pfam" id="PF00384">
    <property type="entry name" value="Molybdopterin"/>
    <property type="match status" value="1"/>
</dbReference>
<dbReference type="SUPFAM" id="SSF54862">
    <property type="entry name" value="4Fe-4S ferredoxins"/>
    <property type="match status" value="1"/>
</dbReference>
<dbReference type="Pfam" id="PF13510">
    <property type="entry name" value="Fer2_4"/>
    <property type="match status" value="1"/>
</dbReference>
<dbReference type="GO" id="GO:0051537">
    <property type="term" value="F:2 iron, 2 sulfur cluster binding"/>
    <property type="evidence" value="ECO:0007669"/>
    <property type="project" value="UniProtKB-KW"/>
</dbReference>
<keyword evidence="4" id="KW-0479">Metal-binding</keyword>
<evidence type="ECO:0000256" key="9">
    <source>
        <dbReference type="ARBA" id="ARBA00034078"/>
    </source>
</evidence>
<proteinExistence type="predicted"/>
<dbReference type="SUPFAM" id="SSF54292">
    <property type="entry name" value="2Fe-2S ferredoxin-like"/>
    <property type="match status" value="1"/>
</dbReference>
<gene>
    <name evidence="14" type="ORF">SAMN05660649_01313</name>
</gene>
<dbReference type="SUPFAM" id="SSF53706">
    <property type="entry name" value="Formate dehydrogenase/DMSO reductase, domains 1-3"/>
    <property type="match status" value="1"/>
</dbReference>
<evidence type="ECO:0000256" key="4">
    <source>
        <dbReference type="ARBA" id="ARBA00022723"/>
    </source>
</evidence>
<feature type="domain" description="2Fe-2S ferredoxin-type" evidence="10">
    <location>
        <begin position="2"/>
        <end position="80"/>
    </location>
</feature>
<dbReference type="PROSITE" id="PS00641">
    <property type="entry name" value="COMPLEX1_75K_1"/>
    <property type="match status" value="1"/>
</dbReference>
<dbReference type="InterPro" id="IPR054351">
    <property type="entry name" value="NADH_UbQ_OxRdtase_ferredoxin"/>
</dbReference>
<dbReference type="InterPro" id="IPR017896">
    <property type="entry name" value="4Fe4S_Fe-S-bd"/>
</dbReference>
<dbReference type="GO" id="GO:0042773">
    <property type="term" value="P:ATP synthesis coupled electron transport"/>
    <property type="evidence" value="ECO:0007669"/>
    <property type="project" value="InterPro"/>
</dbReference>
<evidence type="ECO:0000313" key="14">
    <source>
        <dbReference type="EMBL" id="SFG29642.1"/>
    </source>
</evidence>
<keyword evidence="6" id="KW-0560">Oxidoreductase</keyword>
<dbReference type="InterPro" id="IPR050123">
    <property type="entry name" value="Prok_molybdopt-oxidoreductase"/>
</dbReference>
<keyword evidence="2" id="KW-0004">4Fe-4S</keyword>
<dbReference type="SMART" id="SM00929">
    <property type="entry name" value="NADH-G_4Fe-4S_3"/>
    <property type="match status" value="1"/>
</dbReference>
<dbReference type="GO" id="GO:0046872">
    <property type="term" value="F:metal ion binding"/>
    <property type="evidence" value="ECO:0007669"/>
    <property type="project" value="UniProtKB-KW"/>
</dbReference>
<dbReference type="InterPro" id="IPR001041">
    <property type="entry name" value="2Fe-2S_ferredoxin-type"/>
</dbReference>
<dbReference type="FunFam" id="3.30.70.20:FF:000035">
    <property type="entry name" value="Iron hydrogenase 1"/>
    <property type="match status" value="1"/>
</dbReference>
<dbReference type="Gene3D" id="3.10.20.740">
    <property type="match status" value="1"/>
</dbReference>
<evidence type="ECO:0000256" key="5">
    <source>
        <dbReference type="ARBA" id="ARBA00022737"/>
    </source>
</evidence>
<dbReference type="InterPro" id="IPR019574">
    <property type="entry name" value="NADH_UbQ_OxRdtase_Gsu_4Fe4S-bd"/>
</dbReference>
<accession>A0A1I2QMH0</accession>
<keyword evidence="5" id="KW-0677">Repeat</keyword>
<dbReference type="PANTHER" id="PTHR43105:SF14">
    <property type="entry name" value="FORMATE DEHYDROGENASE H"/>
    <property type="match status" value="1"/>
</dbReference>
<keyword evidence="8" id="KW-0411">Iron-sulfur</keyword>